<feature type="region of interest" description="Disordered" evidence="5">
    <location>
        <begin position="1"/>
        <end position="23"/>
    </location>
</feature>
<reference evidence="7 8" key="1">
    <citation type="submission" date="2024-11" db="EMBL/GenBank/DDBJ databases">
        <title>Genome sequencing of Xanthomonas codiaei.</title>
        <authorList>
            <person name="Studholme D.J."/>
        </authorList>
    </citation>
    <scope>NUCLEOTIDE SEQUENCE [LARGE SCALE GENOMIC DNA]</scope>
    <source>
        <strain evidence="7 8">NCPPB 4350</strain>
    </source>
</reference>
<evidence type="ECO:0000313" key="8">
    <source>
        <dbReference type="Proteomes" id="UP001637990"/>
    </source>
</evidence>
<dbReference type="PANTHER" id="PTHR47506:SF7">
    <property type="entry name" value="TRANSCRIPTIONAL REGULATORY PROTEIN"/>
    <property type="match status" value="1"/>
</dbReference>
<keyword evidence="8" id="KW-1185">Reference proteome</keyword>
<feature type="domain" description="HTH tetR-type" evidence="6">
    <location>
        <begin position="62"/>
        <end position="122"/>
    </location>
</feature>
<dbReference type="Gene3D" id="1.10.357.10">
    <property type="entry name" value="Tetracycline Repressor, domain 2"/>
    <property type="match status" value="1"/>
</dbReference>
<dbReference type="Proteomes" id="UP001637990">
    <property type="component" value="Unassembled WGS sequence"/>
</dbReference>
<evidence type="ECO:0000313" key="7">
    <source>
        <dbReference type="EMBL" id="MFO3706218.1"/>
    </source>
</evidence>
<dbReference type="Pfam" id="PF00440">
    <property type="entry name" value="TetR_N"/>
    <property type="match status" value="1"/>
</dbReference>
<dbReference type="InterPro" id="IPR001647">
    <property type="entry name" value="HTH_TetR"/>
</dbReference>
<dbReference type="InterPro" id="IPR036271">
    <property type="entry name" value="Tet_transcr_reg_TetR-rel_C_sf"/>
</dbReference>
<organism evidence="7 8">
    <name type="scientific">Xanthomonas codiaei</name>
    <dbReference type="NCBI Taxonomy" id="56463"/>
    <lineage>
        <taxon>Bacteria</taxon>
        <taxon>Pseudomonadati</taxon>
        <taxon>Pseudomonadota</taxon>
        <taxon>Gammaproteobacteria</taxon>
        <taxon>Lysobacterales</taxon>
        <taxon>Lysobacteraceae</taxon>
        <taxon>Xanthomonas</taxon>
    </lineage>
</organism>
<proteinExistence type="predicted"/>
<evidence type="ECO:0000256" key="1">
    <source>
        <dbReference type="ARBA" id="ARBA00023015"/>
    </source>
</evidence>
<dbReference type="InterPro" id="IPR054156">
    <property type="entry name" value="YxaF_TetR_C"/>
</dbReference>
<dbReference type="PRINTS" id="PR00455">
    <property type="entry name" value="HTHTETR"/>
</dbReference>
<dbReference type="PROSITE" id="PS50977">
    <property type="entry name" value="HTH_TETR_2"/>
    <property type="match status" value="1"/>
</dbReference>
<dbReference type="RefSeq" id="WP_244183700.1">
    <property type="nucleotide sequence ID" value="NZ_JBJGBS010000074.1"/>
</dbReference>
<evidence type="ECO:0000256" key="2">
    <source>
        <dbReference type="ARBA" id="ARBA00023125"/>
    </source>
</evidence>
<keyword evidence="1" id="KW-0805">Transcription regulation</keyword>
<dbReference type="Pfam" id="PF21993">
    <property type="entry name" value="TetR_C_13_2"/>
    <property type="match status" value="1"/>
</dbReference>
<sequence length="243" mass="25832">MRQWQAASSGAAGPRKQAGPRPMRLPLVGQQAIRLPSLQRPCMMTIMKKTSPRSRTLSGRKADSHARIVEVAARAIRRTGYDGTGVADIMKEAGLTHGGFYAHFASRDALLAEAADHAGAQTVANSAQIVAAVPPEQAARALMRAYLSDEHVNNVESGCPIAALGSEMPRQAPEVRQAATRRIKEMIDLAARQSPDWGTPQAHARALVTVCAMAGTLMLARAVDDPALSAAMRKVALEHFGAA</sequence>
<dbReference type="EMBL" id="JBJGBS010000074">
    <property type="protein sequence ID" value="MFO3706218.1"/>
    <property type="molecule type" value="Genomic_DNA"/>
</dbReference>
<dbReference type="SUPFAM" id="SSF48498">
    <property type="entry name" value="Tetracyclin repressor-like, C-terminal domain"/>
    <property type="match status" value="1"/>
</dbReference>
<evidence type="ECO:0000259" key="6">
    <source>
        <dbReference type="PROSITE" id="PS50977"/>
    </source>
</evidence>
<dbReference type="Gene3D" id="1.10.10.60">
    <property type="entry name" value="Homeodomain-like"/>
    <property type="match status" value="1"/>
</dbReference>
<dbReference type="PANTHER" id="PTHR47506">
    <property type="entry name" value="TRANSCRIPTIONAL REGULATORY PROTEIN"/>
    <property type="match status" value="1"/>
</dbReference>
<evidence type="ECO:0000256" key="5">
    <source>
        <dbReference type="SAM" id="MobiDB-lite"/>
    </source>
</evidence>
<feature type="DNA-binding region" description="H-T-H motif" evidence="4">
    <location>
        <begin position="85"/>
        <end position="104"/>
    </location>
</feature>
<evidence type="ECO:0000256" key="3">
    <source>
        <dbReference type="ARBA" id="ARBA00023163"/>
    </source>
</evidence>
<keyword evidence="3" id="KW-0804">Transcription</keyword>
<keyword evidence="2 4" id="KW-0238">DNA-binding</keyword>
<comment type="caution">
    <text evidence="7">The sequence shown here is derived from an EMBL/GenBank/DDBJ whole genome shotgun (WGS) entry which is preliminary data.</text>
</comment>
<dbReference type="SUPFAM" id="SSF46689">
    <property type="entry name" value="Homeodomain-like"/>
    <property type="match status" value="1"/>
</dbReference>
<accession>A0ABW9MPR9</accession>
<name>A0ABW9MPR9_9XANT</name>
<gene>
    <name evidence="7" type="ORF">ACI6Q5_14880</name>
</gene>
<evidence type="ECO:0000256" key="4">
    <source>
        <dbReference type="PROSITE-ProRule" id="PRU00335"/>
    </source>
</evidence>
<protein>
    <submittedName>
        <fullName evidence="7">TetR/AcrR family transcriptional regulator</fullName>
    </submittedName>
</protein>
<dbReference type="InterPro" id="IPR009057">
    <property type="entry name" value="Homeodomain-like_sf"/>
</dbReference>